<feature type="transmembrane region" description="Helical" evidence="1">
    <location>
        <begin position="109"/>
        <end position="127"/>
    </location>
</feature>
<feature type="transmembrane region" description="Helical" evidence="1">
    <location>
        <begin position="133"/>
        <end position="151"/>
    </location>
</feature>
<name>A0A014MGX0_9BACT</name>
<evidence type="ECO:0000256" key="1">
    <source>
        <dbReference type="SAM" id="Phobius"/>
    </source>
</evidence>
<protein>
    <submittedName>
        <fullName evidence="2">Uncharacterized protein</fullName>
    </submittedName>
</protein>
<organism evidence="2 3">
    <name type="scientific">Mesomycoplasma ovipneumoniae 14811</name>
    <dbReference type="NCBI Taxonomy" id="1188239"/>
    <lineage>
        <taxon>Bacteria</taxon>
        <taxon>Bacillati</taxon>
        <taxon>Mycoplasmatota</taxon>
        <taxon>Mycoplasmoidales</taxon>
        <taxon>Metamycoplasmataceae</taxon>
        <taxon>Mesomycoplasma</taxon>
    </lineage>
</organism>
<dbReference type="Proteomes" id="UP000020977">
    <property type="component" value="Unassembled WGS sequence"/>
</dbReference>
<keyword evidence="1" id="KW-0812">Transmembrane</keyword>
<dbReference type="eggNOG" id="ENOG5031ZFI">
    <property type="taxonomic scope" value="Bacteria"/>
</dbReference>
<dbReference type="EMBL" id="JFAD01000039">
    <property type="protein sequence ID" value="EXU60810.1"/>
    <property type="molecule type" value="Genomic_DNA"/>
</dbReference>
<comment type="caution">
    <text evidence="2">The sequence shown here is derived from an EMBL/GenBank/DDBJ whole genome shotgun (WGS) entry which is preliminary data.</text>
</comment>
<keyword evidence="1" id="KW-1133">Transmembrane helix</keyword>
<feature type="transmembrane region" description="Helical" evidence="1">
    <location>
        <begin position="21"/>
        <end position="47"/>
    </location>
</feature>
<keyword evidence="1" id="KW-0472">Membrane</keyword>
<dbReference type="STRING" id="1188239.MOVI_7130"/>
<evidence type="ECO:0000313" key="3">
    <source>
        <dbReference type="Proteomes" id="UP000020977"/>
    </source>
</evidence>
<reference evidence="2 3" key="1">
    <citation type="submission" date="2014-03" db="EMBL/GenBank/DDBJ databases">
        <title>Genome sequence of Mycoplasma ovipneumoniae strain 14811.</title>
        <authorList>
            <person name="Sirand-Pugnet P."/>
            <person name="Breton M."/>
            <person name="Dordet-Frisoni E."/>
            <person name="Baranowski E."/>
            <person name="Barre A."/>
            <person name="Couture C."/>
            <person name="Dupuy V."/>
            <person name="Gaurivaud P."/>
            <person name="Jacob D."/>
            <person name="Lemaitre C."/>
            <person name="Manso-Silvan L."/>
            <person name="Nikolski M."/>
            <person name="Nouvel L.-X."/>
            <person name="Poumarat F."/>
            <person name="Tardy F."/>
            <person name="Thebault P."/>
            <person name="Theil S."/>
            <person name="Citti C."/>
            <person name="Thiaucourt F."/>
            <person name="Blanchard A."/>
        </authorList>
    </citation>
    <scope>NUCLEOTIDE SEQUENCE [LARGE SCALE GENOMIC DNA]</scope>
    <source>
        <strain evidence="2 3">14811</strain>
    </source>
</reference>
<evidence type="ECO:0000313" key="2">
    <source>
        <dbReference type="EMBL" id="EXU60810.1"/>
    </source>
</evidence>
<dbReference type="AlphaFoldDB" id="A0A014MGX0"/>
<accession>A0A014MGX0</accession>
<feature type="transmembrane region" description="Helical" evidence="1">
    <location>
        <begin position="53"/>
        <end position="76"/>
    </location>
</feature>
<sequence length="162" mass="19044">MLKLAERISQRMLKNTNVLLLLAKISYFLSLLGFVLSVVENFFYFWFFQNFTFAIFVGLSGLASFLFFLLLFLLFLPKINPIYWKNSLFNDKRFQKDLCNFSQKKGKSFLIAVSLAFSFLIIFNLVNLLLYGIIYYSFSLVFGSCFSLFWIKFRICAKCYAV</sequence>
<proteinExistence type="predicted"/>
<gene>
    <name evidence="2" type="ORF">MOVI_7130</name>
</gene>